<dbReference type="Pfam" id="PF13768">
    <property type="entry name" value="VWA_3"/>
    <property type="match status" value="1"/>
</dbReference>
<dbReference type="RefSeq" id="WP_353940730.1">
    <property type="nucleotide sequence ID" value="NZ_CP159534.1"/>
</dbReference>
<protein>
    <submittedName>
        <fullName evidence="3">VWA domain-containing protein</fullName>
    </submittedName>
</protein>
<dbReference type="Gene3D" id="1.20.120.1690">
    <property type="match status" value="1"/>
</dbReference>
<dbReference type="PROSITE" id="PS50234">
    <property type="entry name" value="VWFA"/>
    <property type="match status" value="1"/>
</dbReference>
<reference evidence="3" key="1">
    <citation type="submission" date="2024-06" db="EMBL/GenBank/DDBJ databases">
        <title>Streptomyces sp. strain HUAS MG91 genome sequences.</title>
        <authorList>
            <person name="Mo P."/>
        </authorList>
    </citation>
    <scope>NUCLEOTIDE SEQUENCE</scope>
    <source>
        <strain evidence="3">HUAS MG91</strain>
    </source>
</reference>
<dbReference type="Gene3D" id="2.60.40.3670">
    <property type="match status" value="1"/>
</dbReference>
<feature type="region of interest" description="Disordered" evidence="1">
    <location>
        <begin position="431"/>
        <end position="465"/>
    </location>
</feature>
<evidence type="ECO:0000313" key="3">
    <source>
        <dbReference type="EMBL" id="XCJ69045.1"/>
    </source>
</evidence>
<accession>A0AAU8ILI9</accession>
<sequence length="498" mass="53449">MGDLPRAALDFSMELHAPGDLNRDTERADALITVLARPPDRAGGGVGSTPPAAEILIMDRSLSMSGPGRLDEAKRAVCAAIDTLRDGTLFAVVAGDHEATVVHPPDGRRPLPADEARRREAKAAVHTVRAQGGTRIGSWLECARRLFETAAVDGVRHAVLYTDGKDEHETREQLDAVLDSCADRFVCDVRGLGGDWEYRELHRVAQALHGSSRAVIDIADLTADFRALMDEARRVVVPRVYLGLRFSELFTLDRVRQTAPVEADLTGLRQPYEEGIHIPLGAWSPGLRQYQLTLRLDPGRVPFDTDLRAAWITLHAEQGGAPGRVELLPTVPMNVRRRSVPAGPATASPELTRVERIRALGTAMRACTDAYASGDFGRADQELRAALDLAGELGQTRKAAELRAVAERGADGRMILRRTVTRAQMQRLALDSTRTGVPTGTPPGTPSDAASGPPPVDEVAGGPADGPARCPHCMAALPTRRARFCEACGRGVDSGSGA</sequence>
<dbReference type="AlphaFoldDB" id="A0AAU8ILI9"/>
<gene>
    <name evidence="3" type="ORF">ABII15_03295</name>
</gene>
<dbReference type="KEGG" id="stac:ABII15_03295"/>
<dbReference type="SUPFAM" id="SSF53300">
    <property type="entry name" value="vWA-like"/>
    <property type="match status" value="1"/>
</dbReference>
<dbReference type="CDD" id="cd00198">
    <property type="entry name" value="vWFA"/>
    <property type="match status" value="1"/>
</dbReference>
<dbReference type="Gene3D" id="3.40.50.410">
    <property type="entry name" value="von Willebrand factor, type A domain"/>
    <property type="match status" value="1"/>
</dbReference>
<dbReference type="InterPro" id="IPR036465">
    <property type="entry name" value="vWFA_dom_sf"/>
</dbReference>
<evidence type="ECO:0000259" key="2">
    <source>
        <dbReference type="PROSITE" id="PS50234"/>
    </source>
</evidence>
<dbReference type="InterPro" id="IPR002035">
    <property type="entry name" value="VWF_A"/>
</dbReference>
<evidence type="ECO:0000256" key="1">
    <source>
        <dbReference type="SAM" id="MobiDB-lite"/>
    </source>
</evidence>
<organism evidence="3">
    <name type="scientific">Streptomyces tabacisoli</name>
    <dbReference type="NCBI Taxonomy" id="3156398"/>
    <lineage>
        <taxon>Bacteria</taxon>
        <taxon>Bacillati</taxon>
        <taxon>Actinomycetota</taxon>
        <taxon>Actinomycetes</taxon>
        <taxon>Kitasatosporales</taxon>
        <taxon>Streptomycetaceae</taxon>
        <taxon>Streptomyces</taxon>
    </lineage>
</organism>
<feature type="domain" description="VWFA" evidence="2">
    <location>
        <begin position="53"/>
        <end position="232"/>
    </location>
</feature>
<dbReference type="SMART" id="SM00327">
    <property type="entry name" value="VWA"/>
    <property type="match status" value="1"/>
</dbReference>
<name>A0AAU8ILI9_9ACTN</name>
<proteinExistence type="predicted"/>
<dbReference type="EMBL" id="CP159534">
    <property type="protein sequence ID" value="XCJ69045.1"/>
    <property type="molecule type" value="Genomic_DNA"/>
</dbReference>